<name>F9WES4_TRYCI</name>
<evidence type="ECO:0000256" key="1">
    <source>
        <dbReference type="SAM" id="MobiDB-lite"/>
    </source>
</evidence>
<keyword evidence="3" id="KW-1185">Reference proteome</keyword>
<dbReference type="AlphaFoldDB" id="F9WES4"/>
<evidence type="ECO:0000313" key="3">
    <source>
        <dbReference type="Proteomes" id="UP000000702"/>
    </source>
</evidence>
<organism evidence="2 3">
    <name type="scientific">Trypanosoma congolense (strain IL3000)</name>
    <dbReference type="NCBI Taxonomy" id="1068625"/>
    <lineage>
        <taxon>Eukaryota</taxon>
        <taxon>Discoba</taxon>
        <taxon>Euglenozoa</taxon>
        <taxon>Kinetoplastea</taxon>
        <taxon>Metakinetoplastina</taxon>
        <taxon>Trypanosomatida</taxon>
        <taxon>Trypanosomatidae</taxon>
        <taxon>Trypanosoma</taxon>
        <taxon>Nannomonas</taxon>
    </lineage>
</organism>
<gene>
    <name evidence="2" type="ORF">TCIL3000_0_08010</name>
</gene>
<dbReference type="EMBL" id="CAEQ01002058">
    <property type="protein sequence ID" value="CCD15790.1"/>
    <property type="molecule type" value="Genomic_DNA"/>
</dbReference>
<reference evidence="2 3" key="2">
    <citation type="journal article" date="2012" name="Proc. Natl. Acad. Sci. U.S.A.">
        <title>Antigenic diversity is generated by distinct evolutionary mechanisms in African trypanosome species.</title>
        <authorList>
            <person name="Jackson A.P."/>
            <person name="Berry A."/>
            <person name="Aslett M."/>
            <person name="Allison H.C."/>
            <person name="Burton P."/>
            <person name="Vavrova-Anderson J."/>
            <person name="Brown R."/>
            <person name="Browne H."/>
            <person name="Corton N."/>
            <person name="Hauser H."/>
            <person name="Gamble J."/>
            <person name="Gilderthorp R."/>
            <person name="Marcello L."/>
            <person name="McQuillan J."/>
            <person name="Otto T.D."/>
            <person name="Quail M.A."/>
            <person name="Sanders M.J."/>
            <person name="van Tonder A."/>
            <person name="Ginger M.L."/>
            <person name="Field M.C."/>
            <person name="Barry J.D."/>
            <person name="Hertz-Fowler C."/>
            <person name="Berriman M."/>
        </authorList>
    </citation>
    <scope>NUCLEOTIDE SEQUENCE [LARGE SCALE GENOMIC DNA]</scope>
    <source>
        <strain evidence="2 3">IL3000</strain>
    </source>
</reference>
<evidence type="ECO:0000313" key="2">
    <source>
        <dbReference type="EMBL" id="CCD15790.1"/>
    </source>
</evidence>
<proteinExistence type="predicted"/>
<dbReference type="OMA" id="VAYSLEC"/>
<protein>
    <submittedName>
        <fullName evidence="2">WGS project CAEQ00000000 data, annotated contig 309</fullName>
    </submittedName>
</protein>
<sequence>MSFLHTNTSAHFHSLHSMEAATNTNGEATITYRCPGLLHLPTGVLQLVLSFLPATVTVRSVASIAPRLALITQSNIYWKCMWRAYLDMCACQYVGRRPRTLREGAQQGSNRLFHGTHGSPLTLLLSVKKCVLANTRVVNKFNNKMVLLEEPSPGANSSRAGESEGNDEHVIHVLYAVDPLFPVTSAPSLPAVGSHHAPVTPAALRDKESNDEICGSEEDIAINGRKTYLDASEYNTLLLRKALCFLHSNNTCELFFRPMVDGLHVVRPFFSPHKQGALEESGGMAVKQEAVLVEFINAVAYSLECCTSCRTTEPAVTAGLSKLFLETKAEPVFMIGNDVATVLENATAMVAAGTASGGSHDGVFFSIFEPPTVVGPKVASKLRCSDFSTQVYLFLLQHVSFSDIHVYIGDDERKCATCSRVVSPTGRAVEFRFFYSLFLDGYPRFYAKMVFVEGDLPRTRMLDVYDQRDGRNTKSSSGGASSDEEEPPPQPHMLFFGGYGRVEVDIAPTISQEGFQLLHRALGLTAAILPTPLLWNVVMLASGVGGVVLREQQWCFSSYYGTSFAGAFEQKLGSSG</sequence>
<accession>F9WES4</accession>
<dbReference type="VEuPathDB" id="TriTrypDB:TcIL3000_0_08010"/>
<feature type="region of interest" description="Disordered" evidence="1">
    <location>
        <begin position="467"/>
        <end position="489"/>
    </location>
</feature>
<reference evidence="3" key="1">
    <citation type="submission" date="2011-07" db="EMBL/GenBank/DDBJ databases">
        <title>Divergent evolution of antigenic variation in African trypanosomes.</title>
        <authorList>
            <person name="Jackson A.P."/>
            <person name="Berry A."/>
            <person name="Allison H.C."/>
            <person name="Burton P."/>
            <person name="Anderson J."/>
            <person name="Aslett M."/>
            <person name="Brown R."/>
            <person name="Corton N."/>
            <person name="Harris D."/>
            <person name="Hauser H."/>
            <person name="Gamble J."/>
            <person name="Gilderthorp R."/>
            <person name="McQuillan J."/>
            <person name="Quail M.A."/>
            <person name="Sanders M."/>
            <person name="Van Tonder A."/>
            <person name="Ginger M.L."/>
            <person name="Donelson J.E."/>
            <person name="Field M.C."/>
            <person name="Barry J.D."/>
            <person name="Berriman M."/>
            <person name="Hertz-Fowler C."/>
        </authorList>
    </citation>
    <scope>NUCLEOTIDE SEQUENCE [LARGE SCALE GENOMIC DNA]</scope>
    <source>
        <strain evidence="3">IL3000</strain>
    </source>
</reference>
<comment type="caution">
    <text evidence="2">The sequence shown here is derived from an EMBL/GenBank/DDBJ whole genome shotgun (WGS) entry which is preliminary data.</text>
</comment>
<dbReference type="Proteomes" id="UP000000702">
    <property type="component" value="Unassembled WGS sequence"/>
</dbReference>